<evidence type="ECO:0000313" key="2">
    <source>
        <dbReference type="Proteomes" id="UP001054902"/>
    </source>
</evidence>
<reference evidence="1 2" key="1">
    <citation type="journal article" date="2021" name="Sci. Rep.">
        <title>The genome of the diatom Chaetoceros tenuissimus carries an ancient integrated fragment of an extant virus.</title>
        <authorList>
            <person name="Hongo Y."/>
            <person name="Kimura K."/>
            <person name="Takaki Y."/>
            <person name="Yoshida Y."/>
            <person name="Baba S."/>
            <person name="Kobayashi G."/>
            <person name="Nagasaki K."/>
            <person name="Hano T."/>
            <person name="Tomaru Y."/>
        </authorList>
    </citation>
    <scope>NUCLEOTIDE SEQUENCE [LARGE SCALE GENOMIC DNA]</scope>
    <source>
        <strain evidence="1 2">NIES-3715</strain>
    </source>
</reference>
<proteinExistence type="predicted"/>
<organism evidence="1 2">
    <name type="scientific">Chaetoceros tenuissimus</name>
    <dbReference type="NCBI Taxonomy" id="426638"/>
    <lineage>
        <taxon>Eukaryota</taxon>
        <taxon>Sar</taxon>
        <taxon>Stramenopiles</taxon>
        <taxon>Ochrophyta</taxon>
        <taxon>Bacillariophyta</taxon>
        <taxon>Coscinodiscophyceae</taxon>
        <taxon>Chaetocerotophycidae</taxon>
        <taxon>Chaetocerotales</taxon>
        <taxon>Chaetocerotaceae</taxon>
        <taxon>Chaetoceros</taxon>
    </lineage>
</organism>
<dbReference type="Proteomes" id="UP001054902">
    <property type="component" value="Unassembled WGS sequence"/>
</dbReference>
<dbReference type="AlphaFoldDB" id="A0AAD3HFG2"/>
<gene>
    <name evidence="1" type="ORF">CTEN210_17680</name>
</gene>
<protein>
    <submittedName>
        <fullName evidence="1">Uncharacterized protein</fullName>
    </submittedName>
</protein>
<dbReference type="EMBL" id="BLLK01000072">
    <property type="protein sequence ID" value="GFH61204.1"/>
    <property type="molecule type" value="Genomic_DNA"/>
</dbReference>
<accession>A0AAD3HFG2</accession>
<keyword evidence="2" id="KW-1185">Reference proteome</keyword>
<sequence length="226" mass="25225">MGHTIIPYEQSTQKDNVSIKVFDPKTKEEINTIDGSSNVIDNFQIDPSSNTILLNDLQGHVLDDGSTKYNFLVKVLVEHVELKDFQFVLDSKVISVGENLVRFEEDDDSYADVLSDGNEDIGTKSSHDSIARTMFASYKNGCGQKRSYGTHKDNELKFSIKVPKSTLTREGNLDKAESLRIQLLAGWACGREAVQLTKPIVFFLKFNGDVDKEPVSMNSNIDAVEL</sequence>
<name>A0AAD3HFG2_9STRA</name>
<evidence type="ECO:0000313" key="1">
    <source>
        <dbReference type="EMBL" id="GFH61204.1"/>
    </source>
</evidence>
<comment type="caution">
    <text evidence="1">The sequence shown here is derived from an EMBL/GenBank/DDBJ whole genome shotgun (WGS) entry which is preliminary data.</text>
</comment>